<accession>A0A6L8VLZ5</accession>
<evidence type="ECO:0000313" key="2">
    <source>
        <dbReference type="EMBL" id="MZQ91243.1"/>
    </source>
</evidence>
<dbReference type="InterPro" id="IPR007525">
    <property type="entry name" value="FrhB_FdhB_C"/>
</dbReference>
<reference evidence="2 3" key="1">
    <citation type="submission" date="2020-01" db="EMBL/GenBank/DDBJ databases">
        <title>Frigidibacter albus SP32T (=CGMCC 1.13995T).</title>
        <authorList>
            <person name="Liao X."/>
        </authorList>
    </citation>
    <scope>NUCLEOTIDE SEQUENCE [LARGE SCALE GENOMIC DNA]</scope>
    <source>
        <strain evidence="2 3">SP32</strain>
    </source>
</reference>
<proteinExistence type="predicted"/>
<organism evidence="2 3">
    <name type="scientific">Frigidibacter albus</name>
    <dbReference type="NCBI Taxonomy" id="1465486"/>
    <lineage>
        <taxon>Bacteria</taxon>
        <taxon>Pseudomonadati</taxon>
        <taxon>Pseudomonadota</taxon>
        <taxon>Alphaproteobacteria</taxon>
        <taxon>Rhodobacterales</taxon>
        <taxon>Paracoccaceae</taxon>
        <taxon>Frigidibacter</taxon>
    </lineage>
</organism>
<protein>
    <submittedName>
        <fullName evidence="2">Coenzyme F420 hydrogenase</fullName>
    </submittedName>
</protein>
<dbReference type="PANTHER" id="PTHR31332:SF0">
    <property type="entry name" value="7-HYDROXYMETHYL CHLOROPHYLL A REDUCTASE, CHLOROPLASTIC"/>
    <property type="match status" value="1"/>
</dbReference>
<dbReference type="EMBL" id="WWNR01000020">
    <property type="protein sequence ID" value="MZQ91243.1"/>
    <property type="molecule type" value="Genomic_DNA"/>
</dbReference>
<comment type="caution">
    <text evidence="2">The sequence shown here is derived from an EMBL/GenBank/DDBJ whole genome shotgun (WGS) entry which is preliminary data.</text>
</comment>
<dbReference type="PROSITE" id="PS51379">
    <property type="entry name" value="4FE4S_FER_2"/>
    <property type="match status" value="1"/>
</dbReference>
<dbReference type="PANTHER" id="PTHR31332">
    <property type="entry name" value="7-HYDROXYMETHYL CHLOROPHYLL A REDUCTASE, CHLOROPLASTIC"/>
    <property type="match status" value="1"/>
</dbReference>
<keyword evidence="3" id="KW-1185">Reference proteome</keyword>
<name>A0A6L8VLZ5_9RHOB</name>
<dbReference type="InterPro" id="IPR007516">
    <property type="entry name" value="Co_F420_Hydgase/DH_bsu_N"/>
</dbReference>
<dbReference type="Pfam" id="PF04422">
    <property type="entry name" value="FrhB_FdhB_N"/>
    <property type="match status" value="1"/>
</dbReference>
<dbReference type="RefSeq" id="WP_161348624.1">
    <property type="nucleotide sequence ID" value="NZ_BMGW01000019.1"/>
</dbReference>
<evidence type="ECO:0000313" key="3">
    <source>
        <dbReference type="Proteomes" id="UP000477083"/>
    </source>
</evidence>
<sequence length="461" mass="50298">MTVARAEAMSLKDEIAPVIAGGFCVGCGACAVAAPEAISMVRDRDGVCQPQIRKPALLDGVAGGVCPFSDAAPNEDVHARRLFVGDVTPDAHLGCYRRTLAGHAAEADFRQGGSSGGVTTWVLVEALRQNKIDAVVHVHPAAGGALFDFDLARTEDEIRSGAKTRYYSVSFETALRRAVDAKLRIAFVGVPCFVKAVRNLASRDPDIARQVVLTVAIICGHMKSPGFAESLAWQAGVPPDDIAAVDFRVKRPGHSAKQYGFSVKRAQDTATLVKPMSEMAGRRWDGGYFRLKACNFCDDVVGETADISFGDAWLKEYDGDPGGTNVIVVRSELADALIQSGQSSGALDVHDLPPERAIASQSAGFRDRRDALAYRLWLADRRGGWRPQKRVQPGRDHLTIMRRVIYRLRGVVRVRSFASLRLSKRLGSPRPYVWEMTFWHAILRLAGDLESLTAKISSRRR</sequence>
<dbReference type="Proteomes" id="UP000477083">
    <property type="component" value="Unassembled WGS sequence"/>
</dbReference>
<evidence type="ECO:0000259" key="1">
    <source>
        <dbReference type="PROSITE" id="PS51379"/>
    </source>
</evidence>
<gene>
    <name evidence="2" type="ORF">GS660_19330</name>
</gene>
<dbReference type="InterPro" id="IPR017896">
    <property type="entry name" value="4Fe4S_Fe-S-bd"/>
</dbReference>
<feature type="domain" description="4Fe-4S ferredoxin-type" evidence="1">
    <location>
        <begin position="15"/>
        <end position="43"/>
    </location>
</feature>
<dbReference type="OrthoDB" id="3247493at2"/>
<dbReference type="InterPro" id="IPR045220">
    <property type="entry name" value="FRHB/FDHB/HCAR-like"/>
</dbReference>
<dbReference type="Pfam" id="PF04432">
    <property type="entry name" value="FrhB_FdhB_C"/>
    <property type="match status" value="1"/>
</dbReference>
<dbReference type="AlphaFoldDB" id="A0A6L8VLZ5"/>
<dbReference type="GO" id="GO:0052592">
    <property type="term" value="F:oxidoreductase activity, acting on CH or CH2 groups, with an iron-sulfur protein as acceptor"/>
    <property type="evidence" value="ECO:0007669"/>
    <property type="project" value="TreeGrafter"/>
</dbReference>